<protein>
    <submittedName>
        <fullName evidence="2">Uncharacterized protein</fullName>
    </submittedName>
</protein>
<dbReference type="RefSeq" id="XP_044660428.1">
    <property type="nucleotide sequence ID" value="XM_044804493.1"/>
</dbReference>
<feature type="compositionally biased region" description="Basic and acidic residues" evidence="1">
    <location>
        <begin position="227"/>
        <end position="237"/>
    </location>
</feature>
<dbReference type="EMBL" id="BOLY01000006">
    <property type="protein sequence ID" value="GIZ45941.1"/>
    <property type="molecule type" value="Genomic_DNA"/>
</dbReference>
<feature type="region of interest" description="Disordered" evidence="1">
    <location>
        <begin position="220"/>
        <end position="249"/>
    </location>
</feature>
<dbReference type="AlphaFoldDB" id="A0A9P3CNN6"/>
<reference evidence="2 3" key="1">
    <citation type="submission" date="2021-01" db="EMBL/GenBank/DDBJ databases">
        <title>Cercospora kikuchii MAFF 305040 whole genome shotgun sequence.</title>
        <authorList>
            <person name="Kashiwa T."/>
            <person name="Suzuki T."/>
        </authorList>
    </citation>
    <scope>NUCLEOTIDE SEQUENCE [LARGE SCALE GENOMIC DNA]</scope>
    <source>
        <strain evidence="2 3">MAFF 305040</strain>
    </source>
</reference>
<evidence type="ECO:0000313" key="3">
    <source>
        <dbReference type="Proteomes" id="UP000825890"/>
    </source>
</evidence>
<dbReference type="Proteomes" id="UP000825890">
    <property type="component" value="Unassembled WGS sequence"/>
</dbReference>
<evidence type="ECO:0000313" key="2">
    <source>
        <dbReference type="EMBL" id="GIZ45941.1"/>
    </source>
</evidence>
<accession>A0A9P3CNN6</accession>
<name>A0A9P3CNN6_9PEZI</name>
<sequence>MPFSLFVYTQYHNFLYTLQHSGLDVEMVSLITATLDPMEIAILVLTFLADPGLRCLSLVAMSLLSSGRKHVGSGERQYERSCVGQVAPAIRIDPSSSNTTGVAAFRQHRSVNLRLVSGDPMMKIIIAVPGFYGHTLLIVDKARCVPDWNDGTVLYANEQQDEDFSSKILRSEHDRAPKARGSFTMRAEKYSIILALSIGSERTLLCWMIERIESRELSSEIGMKTTNKTEKPSRDHNTAIVSNNPDGRS</sequence>
<evidence type="ECO:0000256" key="1">
    <source>
        <dbReference type="SAM" id="MobiDB-lite"/>
    </source>
</evidence>
<keyword evidence="3" id="KW-1185">Reference proteome</keyword>
<organism evidence="2 3">
    <name type="scientific">Cercospora kikuchii</name>
    <dbReference type="NCBI Taxonomy" id="84275"/>
    <lineage>
        <taxon>Eukaryota</taxon>
        <taxon>Fungi</taxon>
        <taxon>Dikarya</taxon>
        <taxon>Ascomycota</taxon>
        <taxon>Pezizomycotina</taxon>
        <taxon>Dothideomycetes</taxon>
        <taxon>Dothideomycetidae</taxon>
        <taxon>Mycosphaerellales</taxon>
        <taxon>Mycosphaerellaceae</taxon>
        <taxon>Cercospora</taxon>
    </lineage>
</organism>
<feature type="compositionally biased region" description="Polar residues" evidence="1">
    <location>
        <begin position="239"/>
        <end position="249"/>
    </location>
</feature>
<comment type="caution">
    <text evidence="2">The sequence shown here is derived from an EMBL/GenBank/DDBJ whole genome shotgun (WGS) entry which is preliminary data.</text>
</comment>
<gene>
    <name evidence="2" type="ORF">CKM354_000908700</name>
</gene>
<dbReference type="GeneID" id="68294662"/>
<proteinExistence type="predicted"/>